<feature type="compositionally biased region" description="Polar residues" evidence="15">
    <location>
        <begin position="1863"/>
        <end position="1873"/>
    </location>
</feature>
<keyword evidence="5" id="KW-0677">Repeat</keyword>
<dbReference type="GO" id="GO:0045202">
    <property type="term" value="C:synapse"/>
    <property type="evidence" value="ECO:0007669"/>
    <property type="project" value="UniProtKB-SubCell"/>
</dbReference>
<dbReference type="EMBL" id="CADEPI010000017">
    <property type="protein sequence ID" value="CAB3364799.1"/>
    <property type="molecule type" value="Genomic_DNA"/>
</dbReference>
<evidence type="ECO:0000256" key="5">
    <source>
        <dbReference type="ARBA" id="ARBA00022737"/>
    </source>
</evidence>
<name>A0A8S1CHQ9_9INSE</name>
<proteinExistence type="predicted"/>
<dbReference type="InterPro" id="IPR036179">
    <property type="entry name" value="Ig-like_dom_sf"/>
</dbReference>
<keyword evidence="11" id="KW-1015">Disulfide bond</keyword>
<comment type="subcellular location">
    <subcellularLocation>
        <location evidence="1">Cell membrane</location>
        <topology evidence="1">Single-pass type I membrane protein</topology>
    </subcellularLocation>
    <subcellularLocation>
        <location evidence="14">Synapse</location>
    </subcellularLocation>
</comment>
<feature type="domain" description="Fibronectin type-III" evidence="19">
    <location>
        <begin position="1007"/>
        <end position="1105"/>
    </location>
</feature>
<sequence>MRIIWPALLGFLPGLLALSLQGPVFIQEPPSAVDFSNSTGTILGCSALGNPPPSVTWLDASNRELPTVIRYREVLSNGSLYFQPFPPEEYIPEVHAASYRCRATNSVGSIVSRECRVRADVSQTYQLQVQNVFVVRGNSAVLKCSVPNFMKGLVVVSSWMKEDPVLGRTSIHPGGRFTITAGGALQIRDVQTEDGYTRFMCQAMHKLSGERRVSMPGQLIVTEPDGNQAPRTEQSASSINVPVNTPVDLICSARGFPPPSFRWYRETGLMQQEISLVSPFIRPMGNVLQLLRPQTSDSGRYICVANNPLGEDRRDMTLTVTAPLSAYIRPQQQTVDAGSLAMMNCTIGGDAAGPLEVAWFKDGRPLNMGGRHAYTESGKVLTIHGVARSDRGMYQCLVRGTEDNAQGSSELTLGAVAPELLGTFIAQTIQPGPSVSLRCAASGSPHPHIIWLLDGAELGGSNGLVLNSFLASGGDVVSHLNITSARVHHGGLYSCVASNSAGSTSHSAPLNVYGPPSARPPRNLTVVAGTDVFLRCPVAGFPISSVTWRQGDLSLPANPRQRVFPNGTLLIKNVEGSVDSGQYSCVVSNTQGQSAQSSLGLDIMKPPEIAPFQFPATLREGMRAQVSCSIISGDFPISISWRKDGTPLAPEPDVAEQQHQFVSNLLFMNLAARHSGQYTCIANNAAATANFTARLVVRVAPMWELEPKDTSVLYQHSVVLHCQASGFPHPTSTWLRSRGSASDEFVPLQPGPRQFIANNGSIVIHAADSSHQGHYMCQANNGIGPGLSKSIFLRVSVPAHFSQKVVNQSVVAGETTVLVCPAVGDAPLRVTWVLGPRSLSMGQVREVSTSGGGVAAELHLTGLSRRDTGAYRCVASNEFGQDELTLYLNVKEPPESPNGIVLQEALSRSITIGWSAPYSGHAAISHYVVQYREQQTTLPASSGIPMSPESVWQNATVGSEARSARISGLRPATAYLLRVMAVNEVGLGAPSHPALLALTTQEAPSGPPVDVSAESSSPDSLQVRWKPPASSYSNGEILGYQVAYKEVSALGESPAQLRRVRGRNRLEINLADLKQFTRYQITVRAFNQVGHGPSSAPLIVTTKQGVPDAAPTNFRCKMQSSQSIWTRWDPPPVEKRNGIVEGYKVFYQLVSSANNDVSSEVEVKKTTNLETSIHGLAFYGNYSLRVAAHTALGDGVRSLPIFCTTDEDVPGPPEQIKAVSMTSESILVTWARPARPNGIITRYHVYINAIQQSGPKEVIKEVVFGDRDPTFEARRLKEFSTYEFWVTASTRVGEGQPSAKVTQSPVLRVPARIAGFTKKLVVNLGQSLSMSCITVGLPAPEKVWKFQSRTVSQSDSNIQILPDHSLSLATVSISDQGNYTCHVENVYGKDEVHYEVMVRVVPAIPTMNVLAAAANSLTVQWRLTDDGGSPITGFVIHYKKDNAVEWQHQMIDADRRNFVLGKLSCGTPYNLHVSAINKVGKGKHSQTVSVSTKGSAPRAPSQEEFLEANSTCVTLFLDSWTSGGCAINYFTVELREARQGVPWTLISSKISPDQGEVTLRDLHPSRWYYVRVGAQSDAGGVQHEYIFATRNSMEEIVMPDLEPQKPGSQHSVSFTDPTVIVPIISGLICTAAVAVCVCIIVRRRQYEGYQQSSSSSTSVTTAEQNRYLGKTLLMEMENKRNSDQQQHHRGQLYSPSPAPQDYEICPYATFSLNTAAAQNNGHQTMDYCMQFQTFSQQECYAGQPSGSSAAAAVASGGYKQQAAAGSKEYYSRVRRKSNGRIVSNVPGEPACLPKRTSNSPPDGLSLEISCISSQQTLPLSSTTGVSSSNGGRSRQSRHSPPPLGRPRSCAMADSADSDSSASRVNANFSSRSTYHLHGQKQDKMYERDSSTESAEASPEVTHRSRRCEGPTRRPSGGPVGLGQDPLQPPSGFSDSHELSEAECDRVERARPSRLENPQLPGLPLFRHEQLEQELVSLVKRYRQERDKEKQDYTIHV</sequence>
<dbReference type="Pfam" id="PF13927">
    <property type="entry name" value="Ig_3"/>
    <property type="match status" value="4"/>
</dbReference>
<feature type="compositionally biased region" description="Basic and acidic residues" evidence="15">
    <location>
        <begin position="1900"/>
        <end position="1911"/>
    </location>
</feature>
<feature type="domain" description="Fibronectin type-III" evidence="19">
    <location>
        <begin position="1401"/>
        <end position="1495"/>
    </location>
</feature>
<dbReference type="Pfam" id="PF07679">
    <property type="entry name" value="I-set"/>
    <property type="match status" value="4"/>
</dbReference>
<evidence type="ECO:0000256" key="15">
    <source>
        <dbReference type="SAM" id="MobiDB-lite"/>
    </source>
</evidence>
<keyword evidence="6" id="KW-0130">Cell adhesion</keyword>
<dbReference type="InterPro" id="IPR036116">
    <property type="entry name" value="FN3_sf"/>
</dbReference>
<dbReference type="SUPFAM" id="SSF48726">
    <property type="entry name" value="Immunoglobulin"/>
    <property type="match status" value="10"/>
</dbReference>
<feature type="domain" description="Ig-like" evidence="18">
    <location>
        <begin position="230"/>
        <end position="321"/>
    </location>
</feature>
<feature type="domain" description="Ig-like" evidence="18">
    <location>
        <begin position="418"/>
        <end position="511"/>
    </location>
</feature>
<keyword evidence="13" id="KW-0393">Immunoglobulin domain</keyword>
<evidence type="ECO:0000313" key="21">
    <source>
        <dbReference type="Proteomes" id="UP000494165"/>
    </source>
</evidence>
<feature type="domain" description="Fibronectin type-III" evidence="19">
    <location>
        <begin position="1212"/>
        <end position="1309"/>
    </location>
</feature>
<evidence type="ECO:0000256" key="9">
    <source>
        <dbReference type="ARBA" id="ARBA00023018"/>
    </source>
</evidence>
<evidence type="ECO:0000256" key="14">
    <source>
        <dbReference type="ARBA" id="ARBA00034103"/>
    </source>
</evidence>
<feature type="region of interest" description="Disordered" evidence="15">
    <location>
        <begin position="1780"/>
        <end position="1961"/>
    </location>
</feature>
<evidence type="ECO:0000256" key="13">
    <source>
        <dbReference type="ARBA" id="ARBA00023319"/>
    </source>
</evidence>
<dbReference type="OrthoDB" id="5969272at2759"/>
<keyword evidence="12" id="KW-0325">Glycoprotein</keyword>
<dbReference type="GO" id="GO:0098609">
    <property type="term" value="P:cell-cell adhesion"/>
    <property type="evidence" value="ECO:0007669"/>
    <property type="project" value="TreeGrafter"/>
</dbReference>
<keyword evidence="4 17" id="KW-0732">Signal</keyword>
<dbReference type="CDD" id="cd00096">
    <property type="entry name" value="Ig"/>
    <property type="match status" value="2"/>
</dbReference>
<dbReference type="InterPro" id="IPR003599">
    <property type="entry name" value="Ig_sub"/>
</dbReference>
<dbReference type="CDD" id="cd00063">
    <property type="entry name" value="FN3"/>
    <property type="match status" value="6"/>
</dbReference>
<dbReference type="FunFam" id="2.60.40.10:FF:000093">
    <property type="entry name" value="Down syndrome cell adhesion molecule, isoform B"/>
    <property type="match status" value="1"/>
</dbReference>
<dbReference type="GO" id="GO:0048812">
    <property type="term" value="P:neuron projection morphogenesis"/>
    <property type="evidence" value="ECO:0007669"/>
    <property type="project" value="UniProtKB-ARBA"/>
</dbReference>
<dbReference type="FunFam" id="2.60.40.10:FF:000104">
    <property type="entry name" value="Down syndrome cell adhesion molecule b"/>
    <property type="match status" value="1"/>
</dbReference>
<keyword evidence="7" id="KW-0524">Neurogenesis</keyword>
<evidence type="ECO:0000259" key="19">
    <source>
        <dbReference type="PROSITE" id="PS50853"/>
    </source>
</evidence>
<evidence type="ECO:0008006" key="22">
    <source>
        <dbReference type="Google" id="ProtNLM"/>
    </source>
</evidence>
<dbReference type="InterPro" id="IPR013098">
    <property type="entry name" value="Ig_I-set"/>
</dbReference>
<feature type="compositionally biased region" description="Low complexity" evidence="15">
    <location>
        <begin position="1852"/>
        <end position="1862"/>
    </location>
</feature>
<evidence type="ECO:0000256" key="4">
    <source>
        <dbReference type="ARBA" id="ARBA00022729"/>
    </source>
</evidence>
<evidence type="ECO:0000256" key="7">
    <source>
        <dbReference type="ARBA" id="ARBA00022902"/>
    </source>
</evidence>
<evidence type="ECO:0000256" key="12">
    <source>
        <dbReference type="ARBA" id="ARBA00023180"/>
    </source>
</evidence>
<dbReference type="PANTHER" id="PTHR44170">
    <property type="entry name" value="PROTEIN SIDEKICK"/>
    <property type="match status" value="1"/>
</dbReference>
<evidence type="ECO:0000256" key="6">
    <source>
        <dbReference type="ARBA" id="ARBA00022889"/>
    </source>
</evidence>
<evidence type="ECO:0000313" key="20">
    <source>
        <dbReference type="EMBL" id="CAB3364799.1"/>
    </source>
</evidence>
<dbReference type="PROSITE" id="PS50853">
    <property type="entry name" value="FN3"/>
    <property type="match status" value="6"/>
</dbReference>
<feature type="domain" description="Ig-like" evidence="18">
    <location>
        <begin position="119"/>
        <end position="214"/>
    </location>
</feature>
<dbReference type="PANTHER" id="PTHR44170:SF56">
    <property type="entry name" value="FIBRONECTIN TYPE-III DOMAIN-CONTAINING PROTEIN"/>
    <property type="match status" value="1"/>
</dbReference>
<feature type="domain" description="Fibronectin type-III" evidence="19">
    <location>
        <begin position="1110"/>
        <end position="1208"/>
    </location>
</feature>
<dbReference type="Pfam" id="PF25059">
    <property type="entry name" value="FN3_DSCAM-DSCAML_C"/>
    <property type="match status" value="1"/>
</dbReference>
<evidence type="ECO:0000256" key="10">
    <source>
        <dbReference type="ARBA" id="ARBA00023136"/>
    </source>
</evidence>
<dbReference type="InterPro" id="IPR003961">
    <property type="entry name" value="FN3_dom"/>
</dbReference>
<feature type="domain" description="Ig-like" evidence="18">
    <location>
        <begin position="607"/>
        <end position="692"/>
    </location>
</feature>
<evidence type="ECO:0000256" key="2">
    <source>
        <dbReference type="ARBA" id="ARBA00022475"/>
    </source>
</evidence>
<dbReference type="InterPro" id="IPR056754">
    <property type="entry name" value="DSCAM/DSCAML_C"/>
</dbReference>
<feature type="domain" description="Fibronectin type-III" evidence="19">
    <location>
        <begin position="1499"/>
        <end position="1595"/>
    </location>
</feature>
<comment type="caution">
    <text evidence="20">The sequence shown here is derived from an EMBL/GenBank/DDBJ whole genome shotgun (WGS) entry which is preliminary data.</text>
</comment>
<gene>
    <name evidence="20" type="ORF">CLODIP_2_CD03629</name>
</gene>
<dbReference type="Gene3D" id="2.60.40.10">
    <property type="entry name" value="Immunoglobulins"/>
    <property type="match status" value="16"/>
</dbReference>
<keyword evidence="9" id="KW-0770">Synapse</keyword>
<dbReference type="InterPro" id="IPR013783">
    <property type="entry name" value="Ig-like_fold"/>
</dbReference>
<feature type="domain" description="Ig-like" evidence="18">
    <location>
        <begin position="515"/>
        <end position="600"/>
    </location>
</feature>
<protein>
    <recommendedName>
        <fullName evidence="22">Down syndrome cell adhesion molecule-like protein Dscam2</fullName>
    </recommendedName>
</protein>
<evidence type="ECO:0000256" key="16">
    <source>
        <dbReference type="SAM" id="Phobius"/>
    </source>
</evidence>
<dbReference type="InterPro" id="IPR003598">
    <property type="entry name" value="Ig_sub2"/>
</dbReference>
<dbReference type="FunFam" id="2.60.40.10:FF:000120">
    <property type="entry name" value="Down syndrome cell adhesion molecule like 1"/>
    <property type="match status" value="1"/>
</dbReference>
<dbReference type="SMART" id="SM00409">
    <property type="entry name" value="IG"/>
    <property type="match status" value="10"/>
</dbReference>
<dbReference type="FunFam" id="2.60.40.10:FF:000333">
    <property type="entry name" value="Down syndrome cell adhesion molecule"/>
    <property type="match status" value="1"/>
</dbReference>
<dbReference type="Proteomes" id="UP000494165">
    <property type="component" value="Unassembled WGS sequence"/>
</dbReference>
<organism evidence="20 21">
    <name type="scientific">Cloeon dipterum</name>
    <dbReference type="NCBI Taxonomy" id="197152"/>
    <lineage>
        <taxon>Eukaryota</taxon>
        <taxon>Metazoa</taxon>
        <taxon>Ecdysozoa</taxon>
        <taxon>Arthropoda</taxon>
        <taxon>Hexapoda</taxon>
        <taxon>Insecta</taxon>
        <taxon>Pterygota</taxon>
        <taxon>Palaeoptera</taxon>
        <taxon>Ephemeroptera</taxon>
        <taxon>Pisciforma</taxon>
        <taxon>Baetidae</taxon>
        <taxon>Cloeon</taxon>
    </lineage>
</organism>
<feature type="domain" description="Ig-like" evidence="18">
    <location>
        <begin position="23"/>
        <end position="112"/>
    </location>
</feature>
<evidence type="ECO:0000256" key="3">
    <source>
        <dbReference type="ARBA" id="ARBA00022692"/>
    </source>
</evidence>
<keyword evidence="8 16" id="KW-1133">Transmembrane helix</keyword>
<feature type="domain" description="Ig-like" evidence="18">
    <location>
        <begin position="323"/>
        <end position="412"/>
    </location>
</feature>
<keyword evidence="21" id="KW-1185">Reference proteome</keyword>
<dbReference type="SMART" id="SM00408">
    <property type="entry name" value="IGc2"/>
    <property type="match status" value="9"/>
</dbReference>
<feature type="region of interest" description="Disordered" evidence="15">
    <location>
        <begin position="1002"/>
        <end position="1027"/>
    </location>
</feature>
<dbReference type="FunFam" id="2.60.40.10:FF:000017">
    <property type="entry name" value="Down syndrome cell adhesion molecule b"/>
    <property type="match status" value="1"/>
</dbReference>
<evidence type="ECO:0000256" key="17">
    <source>
        <dbReference type="SAM" id="SignalP"/>
    </source>
</evidence>
<feature type="domain" description="Ig-like" evidence="18">
    <location>
        <begin position="798"/>
        <end position="885"/>
    </location>
</feature>
<evidence type="ECO:0000256" key="11">
    <source>
        <dbReference type="ARBA" id="ARBA00023157"/>
    </source>
</evidence>
<dbReference type="CDD" id="cd20958">
    <property type="entry name" value="IgI_5_Dscam"/>
    <property type="match status" value="1"/>
</dbReference>
<keyword evidence="10 16" id="KW-0472">Membrane</keyword>
<feature type="compositionally biased region" description="Basic and acidic residues" evidence="15">
    <location>
        <begin position="1934"/>
        <end position="1953"/>
    </location>
</feature>
<dbReference type="SMART" id="SM00060">
    <property type="entry name" value="FN3"/>
    <property type="match status" value="6"/>
</dbReference>
<dbReference type="PROSITE" id="PS50835">
    <property type="entry name" value="IG_LIKE"/>
    <property type="match status" value="10"/>
</dbReference>
<feature type="compositionally biased region" description="Basic and acidic residues" evidence="15">
    <location>
        <begin position="1879"/>
        <end position="1890"/>
    </location>
</feature>
<dbReference type="SUPFAM" id="SSF49265">
    <property type="entry name" value="Fibronectin type III"/>
    <property type="match status" value="3"/>
</dbReference>
<dbReference type="Pfam" id="PF00041">
    <property type="entry name" value="fn3"/>
    <property type="match status" value="5"/>
</dbReference>
<feature type="signal peptide" evidence="17">
    <location>
        <begin position="1"/>
        <end position="17"/>
    </location>
</feature>
<feature type="domain" description="Fibronectin type-III" evidence="19">
    <location>
        <begin position="893"/>
        <end position="1003"/>
    </location>
</feature>
<keyword evidence="3 16" id="KW-0812">Transmembrane</keyword>
<dbReference type="GO" id="GO:0005886">
    <property type="term" value="C:plasma membrane"/>
    <property type="evidence" value="ECO:0007669"/>
    <property type="project" value="UniProtKB-SubCell"/>
</dbReference>
<feature type="compositionally biased region" description="Low complexity" evidence="15">
    <location>
        <begin position="1812"/>
        <end position="1833"/>
    </location>
</feature>
<evidence type="ECO:0000259" key="18">
    <source>
        <dbReference type="PROSITE" id="PS50835"/>
    </source>
</evidence>
<keyword evidence="2" id="KW-1003">Cell membrane</keyword>
<evidence type="ECO:0000256" key="1">
    <source>
        <dbReference type="ARBA" id="ARBA00004251"/>
    </source>
</evidence>
<feature type="domain" description="Ig-like" evidence="18">
    <location>
        <begin position="701"/>
        <end position="794"/>
    </location>
</feature>
<dbReference type="InterPro" id="IPR007110">
    <property type="entry name" value="Ig-like_dom"/>
</dbReference>
<evidence type="ECO:0000256" key="8">
    <source>
        <dbReference type="ARBA" id="ARBA00022989"/>
    </source>
</evidence>
<reference evidence="20 21" key="1">
    <citation type="submission" date="2020-04" db="EMBL/GenBank/DDBJ databases">
        <authorList>
            <person name="Alioto T."/>
            <person name="Alioto T."/>
            <person name="Gomez Garrido J."/>
        </authorList>
    </citation>
    <scope>NUCLEOTIDE SEQUENCE [LARGE SCALE GENOMIC DNA]</scope>
</reference>
<feature type="domain" description="Ig-like" evidence="18">
    <location>
        <begin position="1305"/>
        <end position="1399"/>
    </location>
</feature>
<feature type="transmembrane region" description="Helical" evidence="16">
    <location>
        <begin position="1619"/>
        <end position="1641"/>
    </location>
</feature>
<feature type="chain" id="PRO_5035811936" description="Down syndrome cell adhesion molecule-like protein Dscam2" evidence="17">
    <location>
        <begin position="18"/>
        <end position="1996"/>
    </location>
</feature>
<accession>A0A8S1CHQ9</accession>